<keyword evidence="1" id="KW-1133">Transmembrane helix</keyword>
<dbReference type="InterPro" id="IPR035377">
    <property type="entry name" value="Glycoprot_B_PH1"/>
</dbReference>
<keyword evidence="1" id="KW-0812">Transmembrane</keyword>
<feature type="transmembrane region" description="Helical" evidence="1">
    <location>
        <begin position="696"/>
        <end position="716"/>
    </location>
</feature>
<dbReference type="Proteomes" id="UP000202182">
    <property type="component" value="Segment"/>
</dbReference>
<evidence type="ECO:0000256" key="1">
    <source>
        <dbReference type="SAM" id="Phobius"/>
    </source>
</evidence>
<dbReference type="SUPFAM" id="SSF161008">
    <property type="entry name" value="Viral glycoprotein ectodomain-like"/>
    <property type="match status" value="1"/>
</dbReference>
<dbReference type="Gene3D" id="2.30.29.100">
    <property type="match status" value="2"/>
</dbReference>
<evidence type="ECO:0000259" key="3">
    <source>
        <dbReference type="Pfam" id="PF17416"/>
    </source>
</evidence>
<name>A0A1P8VIU7_9BETA</name>
<dbReference type="Gene3D" id="1.20.5.1890">
    <property type="match status" value="1"/>
</dbReference>
<protein>
    <submittedName>
        <fullName evidence="5">Envelope glycoprotein B</fullName>
    </submittedName>
</protein>
<evidence type="ECO:0000313" key="5">
    <source>
        <dbReference type="EMBL" id="APZ76268.1"/>
    </source>
</evidence>
<evidence type="ECO:0000259" key="4">
    <source>
        <dbReference type="Pfam" id="PF17417"/>
    </source>
</evidence>
<reference evidence="5" key="1">
    <citation type="submission" date="2016-12" db="EMBL/GenBank/DDBJ databases">
        <title>A murine herpesvirus closely related to ubiquitous human herpesviruses causes T-cell depletion.</title>
        <authorList>
            <person name="Patel S.J."/>
            <person name="Zhao G."/>
            <person name="Penna V.R."/>
            <person name="Park E."/>
            <person name="Lauron E.J."/>
            <person name="Harvey I.B."/>
            <person name="Beatty W.L."/>
            <person name="Plougastel-Douglas B."/>
            <person name="Poursine-Laurent J."/>
            <person name="Fremont D.H."/>
            <person name="Wang D."/>
            <person name="Yokoyama W.M."/>
        </authorList>
    </citation>
    <scope>NUCLEOTIDE SEQUENCE [LARGE SCALE GENOMIC DNA]</scope>
    <source>
        <strain evidence="5">YOK1</strain>
    </source>
</reference>
<evidence type="ECO:0000259" key="2">
    <source>
        <dbReference type="Pfam" id="PF00606"/>
    </source>
</evidence>
<feature type="domain" description="Herpesvirus glycoprotein B ectodomain C-terminal" evidence="2">
    <location>
        <begin position="422"/>
        <end position="641"/>
    </location>
</feature>
<keyword evidence="1" id="KW-0472">Membrane</keyword>
<dbReference type="InterPro" id="IPR038631">
    <property type="entry name" value="Glycoprot_B_PH2_sf"/>
</dbReference>
<keyword evidence="5" id="KW-0946">Virion</keyword>
<proteinExistence type="predicted"/>
<dbReference type="Pfam" id="PF00606">
    <property type="entry name" value="Glycoprotein_B"/>
    <property type="match status" value="1"/>
</dbReference>
<evidence type="ECO:0000313" key="6">
    <source>
        <dbReference type="Proteomes" id="UP000202182"/>
    </source>
</evidence>
<sequence length="823" mass="94165">MMARLCRNVLLVNKLFMIICLIGCYGDDILDSSSGKPFRICTIAKSTDLVRFDADFDCAHYNSKAEQEEGIMVVFKSDIVAYTFEVRTYRKELTTQESYRGVYTQYMTSKNVNYYPMPLDEVRLVNKKGKCYSTISMTQTYTNNGNSYNRTFTAFHKDDTKKTEMELFPLEIKTSINKRYITTKIPFINYGYVWTYHTSSSVNCIVTDTKAKTKFPFEFFALSTGETVECSPFFNLTNDKTFNEDLSNFQIYTNYTMLKEIGPDTVPVEKVVPKLAMLTKGDMVYSWEVKDENKEICLLKHWASMKDAIRSKNNKTYHFITKEMTASFVSKHEPINLTDPREACINNTIYSEIYRIYDEEYNETHVMNGSMSLFRTTGDLIVAWQPLTRKSLSELENFLNGTEEEKSSRRKRDLSNVDSKQDILYTQMQYLFDTLREYINNALRQLAESWCLDQKRTIAMLQELSKINPSTIVSLVYGESVSAKWTGDVLSMSKCNLVDQTSVQLQKSMKVEGENGMCYMRPVVTFQYINSTETQYGQLGIDNEILVGKHRIENCEEASTKMFISGDKVYVFKDYVYVNTSLLSSIEVLDAYIGLNIDLMENTDFQVLELYSKEEIAKSNVLDLETVLREYNLHKSALYGMKTGVHDITHSYWSGINDFFSGLGSIGKGIGSAVTAVGGAVADLAKGITGLLTNPFIFIVIIIGAIIVLAIIIVVFKKQNRMYSSPIGNLFPYTGQDNSEFSKSIFDGYYGPAPNYAGNRQVHIKEETNREYTKEDALKILKAIKDLDDSYKEFTKLEKQNIKKPSLVDRIMYRDYKALPTDG</sequence>
<dbReference type="Gene3D" id="2.30.30.1230">
    <property type="match status" value="1"/>
</dbReference>
<dbReference type="Pfam" id="PF17416">
    <property type="entry name" value="Glycoprot_B_PH1"/>
    <property type="match status" value="1"/>
</dbReference>
<organism evidence="5">
    <name type="scientific">Murid betaherpesvirus 3</name>
    <dbReference type="NCBI Taxonomy" id="2560603"/>
    <lineage>
        <taxon>Viruses</taxon>
        <taxon>Duplodnaviria</taxon>
        <taxon>Heunggongvirae</taxon>
        <taxon>Peploviricota</taxon>
        <taxon>Herviviricetes</taxon>
        <taxon>Herpesvirales</taxon>
        <taxon>Orthoherpesviridae</taxon>
        <taxon>Betaherpesvirinae</taxon>
        <taxon>Roseolovirus</taxon>
        <taxon>Roseolovirus muridbeta3</taxon>
    </lineage>
</organism>
<dbReference type="OrthoDB" id="1372at10239"/>
<keyword evidence="6" id="KW-1185">Reference proteome</keyword>
<gene>
    <name evidence="5" type="primary">ORF53</name>
    <name evidence="5" type="ORF">MRV_0057</name>
</gene>
<dbReference type="Pfam" id="PF17417">
    <property type="entry name" value="Glycoprot_B_PH2"/>
    <property type="match status" value="1"/>
</dbReference>
<feature type="domain" description="Herpesvirus Glycoprotein B PH-like" evidence="4">
    <location>
        <begin position="299"/>
        <end position="395"/>
    </location>
</feature>
<dbReference type="Gene3D" id="6.10.250.3280">
    <property type="match status" value="1"/>
</dbReference>
<dbReference type="GO" id="GO:0019031">
    <property type="term" value="C:viral envelope"/>
    <property type="evidence" value="ECO:0007669"/>
    <property type="project" value="UniProtKB-KW"/>
</dbReference>
<dbReference type="EMBL" id="KY355735">
    <property type="protein sequence ID" value="APZ76268.1"/>
    <property type="molecule type" value="Genomic_DNA"/>
</dbReference>
<accession>A0A1P8VIU7</accession>
<dbReference type="InterPro" id="IPR055341">
    <property type="entry name" value="Glycoprotein_B_ecto_C"/>
</dbReference>
<keyword evidence="5" id="KW-0261">Viral envelope protein</keyword>
<dbReference type="KEGG" id="vg:30999394"/>
<dbReference type="InterPro" id="IPR035381">
    <property type="entry name" value="Glycoprot_B_PH2"/>
</dbReference>
<feature type="domain" description="Herpesvirus Glycoprotein B PH-like" evidence="3">
    <location>
        <begin position="79"/>
        <end position="297"/>
    </location>
</feature>